<dbReference type="AlphaFoldDB" id="A0AA42SEF6"/>
<organism evidence="1 2">
    <name type="scientific">Acinetobacter johnsonii</name>
    <dbReference type="NCBI Taxonomy" id="40214"/>
    <lineage>
        <taxon>Bacteria</taxon>
        <taxon>Pseudomonadati</taxon>
        <taxon>Pseudomonadota</taxon>
        <taxon>Gammaproteobacteria</taxon>
        <taxon>Moraxellales</taxon>
        <taxon>Moraxellaceae</taxon>
        <taxon>Acinetobacter</taxon>
    </lineage>
</organism>
<evidence type="ECO:0000313" key="1">
    <source>
        <dbReference type="EMBL" id="MDH0826583.1"/>
    </source>
</evidence>
<comment type="caution">
    <text evidence="1">The sequence shown here is derived from an EMBL/GenBank/DDBJ whole genome shotgun (WGS) entry which is preliminary data.</text>
</comment>
<accession>A0AA42SEF6</accession>
<dbReference type="Proteomes" id="UP001160116">
    <property type="component" value="Unassembled WGS sequence"/>
</dbReference>
<proteinExistence type="predicted"/>
<protein>
    <recommendedName>
        <fullName evidence="3">Helix-turn-helix domain-containing protein</fullName>
    </recommendedName>
</protein>
<gene>
    <name evidence="1" type="ORF">N5C97_08725</name>
</gene>
<reference evidence="1" key="1">
    <citation type="submission" date="2022-09" db="EMBL/GenBank/DDBJ databases">
        <title>Intensive care unit water sources are persistently colonized with multi-drug resistant bacteria and are the site of extensive horizontal gene transfer of antibiotic resistance genes.</title>
        <authorList>
            <person name="Diorio-Toth L."/>
        </authorList>
    </citation>
    <scope>NUCLEOTIDE SEQUENCE</scope>
    <source>
        <strain evidence="1">GD03885</strain>
    </source>
</reference>
<sequence>MTSLANADIFSSVLSSSTPENDKNIFRAPHDRQNPYTLVTNKLLRDTTIKHSDRGLMCQLLSWSDHHRLCIQAVVKKSIEGRDAIRGMIDRLITAGYIRMIQSKSSNGQFDTVTYQIYEQSLGVVVADLDLDGIAGDVQPSPQMDLFGFDGLDENAVKIESVNSTADGKAVSGKGNTNNNYDSRNTILSSNKADESMIGNQENQEQPLDQGTLLRKWHLQLDNPQLQYKLGMSGLSTFLTSQEQLNRFLIDFNQQHEKYKHLPEHKRLHNFIVYLNRLKYTKQEYAKHIARLRALGFDIPMPATKTASAKQKDLNQRIQRQQSGCNPFPVNAGIPEPIQPADENYLKSLEGF</sequence>
<evidence type="ECO:0000313" key="2">
    <source>
        <dbReference type="Proteomes" id="UP001160116"/>
    </source>
</evidence>
<evidence type="ECO:0008006" key="3">
    <source>
        <dbReference type="Google" id="ProtNLM"/>
    </source>
</evidence>
<dbReference type="RefSeq" id="WP_279679000.1">
    <property type="nucleotide sequence ID" value="NZ_JAOCCL010000018.1"/>
</dbReference>
<name>A0AA42SEF6_ACIJO</name>
<dbReference type="EMBL" id="JAOCCL010000018">
    <property type="protein sequence ID" value="MDH0826583.1"/>
    <property type="molecule type" value="Genomic_DNA"/>
</dbReference>